<feature type="transmembrane region" description="Helical" evidence="1">
    <location>
        <begin position="39"/>
        <end position="63"/>
    </location>
</feature>
<dbReference type="Proteomes" id="UP000425916">
    <property type="component" value="Chromosome"/>
</dbReference>
<keyword evidence="1" id="KW-1133">Transmembrane helix</keyword>
<keyword evidence="3" id="KW-1185">Reference proteome</keyword>
<keyword evidence="1" id="KW-0472">Membrane</keyword>
<proteinExistence type="predicted"/>
<protein>
    <submittedName>
        <fullName evidence="2">Uncharacterized protein</fullName>
    </submittedName>
</protein>
<gene>
    <name evidence="2" type="ORF">MGLY_06390</name>
</gene>
<evidence type="ECO:0000313" key="2">
    <source>
        <dbReference type="EMBL" id="QGP91308.1"/>
    </source>
</evidence>
<dbReference type="RefSeq" id="WP_156271707.1">
    <property type="nucleotide sequence ID" value="NZ_CP046244.1"/>
</dbReference>
<dbReference type="AlphaFoldDB" id="A0A6I5ZNF2"/>
<organism evidence="2 3">
    <name type="scientific">Neomoorella glycerini</name>
    <dbReference type="NCBI Taxonomy" id="55779"/>
    <lineage>
        <taxon>Bacteria</taxon>
        <taxon>Bacillati</taxon>
        <taxon>Bacillota</taxon>
        <taxon>Clostridia</taxon>
        <taxon>Neomoorellales</taxon>
        <taxon>Neomoorellaceae</taxon>
        <taxon>Neomoorella</taxon>
    </lineage>
</organism>
<sequence length="167" mass="18285">MTTWRQHSPWQALLITILKINLRNTTGKGRLPGRGLVRLLLAFLVLLSFIPLEIIFFSFFLSLSRASLAVGQPALVPVLIAVAGQTVVLVFGMFYLMSAFYFSRDIDRMLHLPLRPRQLLLGGPGRRRSGYAFGPCQPYGPYGHLPGREIYLAAPLPASGGPAPGPG</sequence>
<reference evidence="2 3" key="1">
    <citation type="submission" date="2019-11" db="EMBL/GenBank/DDBJ databases">
        <title>Genome sequence of Moorella glycerini DSM11254.</title>
        <authorList>
            <person name="Poehlein A."/>
            <person name="Boeer T."/>
            <person name="Daniel R."/>
        </authorList>
    </citation>
    <scope>NUCLEOTIDE SEQUENCE [LARGE SCALE GENOMIC DNA]</scope>
    <source>
        <strain evidence="2 3">DSM 11254</strain>
    </source>
</reference>
<evidence type="ECO:0000256" key="1">
    <source>
        <dbReference type="SAM" id="Phobius"/>
    </source>
</evidence>
<accession>A0A6I5ZNF2</accession>
<name>A0A6I5ZNF2_9FIRM</name>
<evidence type="ECO:0000313" key="3">
    <source>
        <dbReference type="Proteomes" id="UP000425916"/>
    </source>
</evidence>
<dbReference type="EMBL" id="CP046244">
    <property type="protein sequence ID" value="QGP91308.1"/>
    <property type="molecule type" value="Genomic_DNA"/>
</dbReference>
<keyword evidence="1" id="KW-0812">Transmembrane</keyword>
<feature type="transmembrane region" description="Helical" evidence="1">
    <location>
        <begin position="75"/>
        <end position="102"/>
    </location>
</feature>